<dbReference type="Gene3D" id="2.60.120.650">
    <property type="entry name" value="Cupin"/>
    <property type="match status" value="1"/>
</dbReference>
<name>A0A9P1DCV5_9DINO</name>
<keyword evidence="4" id="KW-1185">Reference proteome</keyword>
<protein>
    <recommendedName>
        <fullName evidence="1">Cupin-like domain-containing protein</fullName>
    </recommendedName>
</protein>
<evidence type="ECO:0000313" key="3">
    <source>
        <dbReference type="EMBL" id="CAL1159663.1"/>
    </source>
</evidence>
<dbReference type="InterPro" id="IPR041667">
    <property type="entry name" value="Cupin_8"/>
</dbReference>
<feature type="domain" description="Cupin-like" evidence="1">
    <location>
        <begin position="96"/>
        <end position="243"/>
    </location>
</feature>
<dbReference type="EMBL" id="CAMXCT010003791">
    <property type="protein sequence ID" value="CAI4006288.1"/>
    <property type="molecule type" value="Genomic_DNA"/>
</dbReference>
<evidence type="ECO:0000259" key="1">
    <source>
        <dbReference type="Pfam" id="PF13621"/>
    </source>
</evidence>
<evidence type="ECO:0000313" key="2">
    <source>
        <dbReference type="EMBL" id="CAI4006288.1"/>
    </source>
</evidence>
<dbReference type="SUPFAM" id="SSF51197">
    <property type="entry name" value="Clavaminate synthase-like"/>
    <property type="match status" value="1"/>
</dbReference>
<dbReference type="EMBL" id="CAMXCT020003791">
    <property type="protein sequence ID" value="CAL1159663.1"/>
    <property type="molecule type" value="Genomic_DNA"/>
</dbReference>
<reference evidence="2" key="1">
    <citation type="submission" date="2022-10" db="EMBL/GenBank/DDBJ databases">
        <authorList>
            <person name="Chen Y."/>
            <person name="Dougan E. K."/>
            <person name="Chan C."/>
            <person name="Rhodes N."/>
            <person name="Thang M."/>
        </authorList>
    </citation>
    <scope>NUCLEOTIDE SEQUENCE</scope>
</reference>
<proteinExistence type="predicted"/>
<comment type="caution">
    <text evidence="2">The sequence shown here is derived from an EMBL/GenBank/DDBJ whole genome shotgun (WGS) entry which is preliminary data.</text>
</comment>
<reference evidence="3" key="2">
    <citation type="submission" date="2024-04" db="EMBL/GenBank/DDBJ databases">
        <authorList>
            <person name="Chen Y."/>
            <person name="Shah S."/>
            <person name="Dougan E. K."/>
            <person name="Thang M."/>
            <person name="Chan C."/>
        </authorList>
    </citation>
    <scope>NUCLEOTIDE SEQUENCE [LARGE SCALE GENOMIC DNA]</scope>
</reference>
<gene>
    <name evidence="2" type="ORF">C1SCF055_LOCUS31940</name>
</gene>
<dbReference type="PANTHER" id="PTHR12461">
    <property type="entry name" value="HYPOXIA-INDUCIBLE FACTOR 1 ALPHA INHIBITOR-RELATED"/>
    <property type="match status" value="1"/>
</dbReference>
<dbReference type="OrthoDB" id="263283at2759"/>
<sequence>MTRVLRQSADLLIEFAAPLEPLEHWLRLAGNATVRVSFPYASQAVPSLNRIIKTETLAAQEALADRTSWTLLRPGSWHMRFVDAVAWAQRHPSQEIYMNQAMVADLGSEALNQLKLNMTKSNGLTLVSPSLWMSSGVVTTGYHVDGPENLLVQLTGTKEISLLKPSEESKLQYQEVVDAEPHVDDVFADGPAALGDLKHLERRSRGHSVLDVAAAPSAVPEDFLQMYQKAEGMSCTIHPRDVLQLDSNEKQ</sequence>
<dbReference type="PANTHER" id="PTHR12461:SF83">
    <property type="entry name" value="JMJC DOMAIN-CONTAINING PROTEIN"/>
    <property type="match status" value="1"/>
</dbReference>
<dbReference type="Pfam" id="PF13621">
    <property type="entry name" value="Cupin_8"/>
    <property type="match status" value="1"/>
</dbReference>
<dbReference type="EMBL" id="CAMXCT030003791">
    <property type="protein sequence ID" value="CAL4793600.1"/>
    <property type="molecule type" value="Genomic_DNA"/>
</dbReference>
<dbReference type="AlphaFoldDB" id="A0A9P1DCV5"/>
<accession>A0A9P1DCV5</accession>
<organism evidence="2">
    <name type="scientific">Cladocopium goreaui</name>
    <dbReference type="NCBI Taxonomy" id="2562237"/>
    <lineage>
        <taxon>Eukaryota</taxon>
        <taxon>Sar</taxon>
        <taxon>Alveolata</taxon>
        <taxon>Dinophyceae</taxon>
        <taxon>Suessiales</taxon>
        <taxon>Symbiodiniaceae</taxon>
        <taxon>Cladocopium</taxon>
    </lineage>
</organism>
<dbReference type="Proteomes" id="UP001152797">
    <property type="component" value="Unassembled WGS sequence"/>
</dbReference>
<evidence type="ECO:0000313" key="4">
    <source>
        <dbReference type="Proteomes" id="UP001152797"/>
    </source>
</evidence>